<protein>
    <submittedName>
        <fullName evidence="1">Uncharacterized protein</fullName>
    </submittedName>
</protein>
<dbReference type="RefSeq" id="WP_199600165.1">
    <property type="nucleotide sequence ID" value="NZ_JAEHJZ010000032.1"/>
</dbReference>
<dbReference type="Proteomes" id="UP000662373">
    <property type="component" value="Unassembled WGS sequence"/>
</dbReference>
<organism evidence="1 2">
    <name type="scientific">Gelidibacter salicanalis</name>
    <dbReference type="NCBI Taxonomy" id="291193"/>
    <lineage>
        <taxon>Bacteria</taxon>
        <taxon>Pseudomonadati</taxon>
        <taxon>Bacteroidota</taxon>
        <taxon>Flavobacteriia</taxon>
        <taxon>Flavobacteriales</taxon>
        <taxon>Flavobacteriaceae</taxon>
        <taxon>Gelidibacter</taxon>
    </lineage>
</organism>
<accession>A0A934KVS4</accession>
<name>A0A934KVS4_9FLAO</name>
<evidence type="ECO:0000313" key="2">
    <source>
        <dbReference type="Proteomes" id="UP000662373"/>
    </source>
</evidence>
<reference evidence="1 2" key="1">
    <citation type="submission" date="2020-09" db="EMBL/GenBank/DDBJ databases">
        <title>Draft genome of Gelidibacter salicanalis PAMC21136.</title>
        <authorList>
            <person name="Park H."/>
        </authorList>
    </citation>
    <scope>NUCLEOTIDE SEQUENCE [LARGE SCALE GENOMIC DNA]</scope>
    <source>
        <strain evidence="1 2">PAMC21136</strain>
    </source>
</reference>
<comment type="caution">
    <text evidence="1">The sequence shown here is derived from an EMBL/GenBank/DDBJ whole genome shotgun (WGS) entry which is preliminary data.</text>
</comment>
<dbReference type="AlphaFoldDB" id="A0A934KVS4"/>
<keyword evidence="2" id="KW-1185">Reference proteome</keyword>
<gene>
    <name evidence="1" type="ORF">JEM65_12890</name>
</gene>
<proteinExistence type="predicted"/>
<dbReference type="EMBL" id="JAEHJZ010000032">
    <property type="protein sequence ID" value="MBJ7881532.1"/>
    <property type="molecule type" value="Genomic_DNA"/>
</dbReference>
<evidence type="ECO:0000313" key="1">
    <source>
        <dbReference type="EMBL" id="MBJ7881532.1"/>
    </source>
</evidence>
<sequence>MAKIIISKLSITFNINMMKKIILTLLLAITFTATYSQSKHQERQNKYFVEAATKEYNLNKLQQDELKVIRTAMVVAYGEATKQEKSGDITSADKISKTQEASKNFNNALIKLTGIQYDELEPFLTRMRAELKQVK</sequence>